<comment type="cofactor">
    <cofactor evidence="1">
        <name>FAD</name>
        <dbReference type="ChEBI" id="CHEBI:57692"/>
    </cofactor>
</comment>
<dbReference type="InterPro" id="IPR037099">
    <property type="entry name" value="Fum_R/Succ_DH_flav-like_C_sf"/>
</dbReference>
<dbReference type="GO" id="GO:0008734">
    <property type="term" value="F:L-aspartate oxidase activity"/>
    <property type="evidence" value="ECO:0007669"/>
    <property type="project" value="UniProtKB-EC"/>
</dbReference>
<feature type="domain" description="Fumarate reductase/succinate dehydrogenase flavoprotein-like C-terminal" evidence="13">
    <location>
        <begin position="447"/>
        <end position="532"/>
    </location>
</feature>
<dbReference type="GO" id="GO:0009435">
    <property type="term" value="P:NAD+ biosynthetic process"/>
    <property type="evidence" value="ECO:0007669"/>
    <property type="project" value="InterPro"/>
</dbReference>
<sequence length="544" mass="59472">MTHMKKSAVKMRLNCSENVRNDFMNISDIIKTDVLVFGGGIAGVKSAYTAVNNGCSAVLVTKSTDCASNYILGFNAPLGLRDSAELYAEDTVNGGGGINNISLVKTLCENAVSEIEFTEKSGLEFDRSKDGYHLLKPLGCTVPRLAHIENRTGRISLEKFLSMAEEKGVKIISDAMLSDIIVENGRAIGASVLDLKNRKEFYVCAKSVVIATGGIHIAEGSTYPVSMTGDGYAAAYRAGACLTDMEFIQFEPCRCIYPQKLGISTTLLAKGGKITNRYGERFLLKYYKSEGDIQKDVLAKLIYKEITDGKGTEHGGVYLDLTDIDETEIKENHSLYYNRFKNAGIDITEQKIEVAPCAHSFMGGIVIDSECKTCVDGLFAAGEVTGGIHGANRVGGNAGTEVYVFGTTAGKSAAEYAQNADFESFEEKALPPRKKAQNKEYFENIKTKLRAVMSENMGPVRNGENLEKAYKTVCGIEDEVKSFSAFGFDAAVSKKECENSALVCKCAIYGALLRKESRGVHFRTDYPETNPEYKKNFLHKKDFI</sequence>
<dbReference type="SUPFAM" id="SSF56425">
    <property type="entry name" value="Succinate dehydrogenase/fumarate reductase flavoprotein, catalytic domain"/>
    <property type="match status" value="1"/>
</dbReference>
<evidence type="ECO:0000259" key="13">
    <source>
        <dbReference type="Pfam" id="PF02910"/>
    </source>
</evidence>
<keyword evidence="9" id="KW-0560">Oxidoreductase</keyword>
<evidence type="ECO:0000256" key="4">
    <source>
        <dbReference type="ARBA" id="ARBA00012173"/>
    </source>
</evidence>
<dbReference type="RefSeq" id="WP_262431488.1">
    <property type="nucleotide sequence ID" value="NZ_JACRTE010000003.1"/>
</dbReference>
<evidence type="ECO:0000256" key="11">
    <source>
        <dbReference type="ARBA" id="ARBA00048305"/>
    </source>
</evidence>
<evidence type="ECO:0000256" key="10">
    <source>
        <dbReference type="ARBA" id="ARBA00030386"/>
    </source>
</evidence>
<dbReference type="SUPFAM" id="SSF51905">
    <property type="entry name" value="FAD/NAD(P)-binding domain"/>
    <property type="match status" value="1"/>
</dbReference>
<evidence type="ECO:0000313" key="14">
    <source>
        <dbReference type="EMBL" id="MBC8595908.1"/>
    </source>
</evidence>
<dbReference type="GO" id="GO:0033765">
    <property type="term" value="F:steroid dehydrogenase activity, acting on the CH-CH group of donors"/>
    <property type="evidence" value="ECO:0007669"/>
    <property type="project" value="UniProtKB-ARBA"/>
</dbReference>
<accession>A0A926F544</accession>
<proteinExistence type="inferred from homology"/>
<name>A0A926F544_9FIRM</name>
<evidence type="ECO:0000256" key="8">
    <source>
        <dbReference type="ARBA" id="ARBA00022827"/>
    </source>
</evidence>
<dbReference type="PIRSF" id="PIRSF000171">
    <property type="entry name" value="SDHA_APRA_LASPO"/>
    <property type="match status" value="1"/>
</dbReference>
<keyword evidence="15" id="KW-1185">Reference proteome</keyword>
<evidence type="ECO:0000313" key="15">
    <source>
        <dbReference type="Proteomes" id="UP000647416"/>
    </source>
</evidence>
<dbReference type="Gene3D" id="3.90.700.10">
    <property type="entry name" value="Succinate dehydrogenase/fumarate reductase flavoprotein, catalytic domain"/>
    <property type="match status" value="1"/>
</dbReference>
<comment type="similarity">
    <text evidence="3">Belongs to the FAD-dependent oxidoreductase 2 family. NadB subfamily.</text>
</comment>
<evidence type="ECO:0000256" key="9">
    <source>
        <dbReference type="ARBA" id="ARBA00023002"/>
    </source>
</evidence>
<reference evidence="14" key="1">
    <citation type="submission" date="2020-08" db="EMBL/GenBank/DDBJ databases">
        <title>Genome public.</title>
        <authorList>
            <person name="Liu C."/>
            <person name="Sun Q."/>
        </authorList>
    </citation>
    <scope>NUCLEOTIDE SEQUENCE</scope>
    <source>
        <strain evidence="14">NSJ-50</strain>
    </source>
</reference>
<dbReference type="InterPro" id="IPR036188">
    <property type="entry name" value="FAD/NAD-bd_sf"/>
</dbReference>
<evidence type="ECO:0000256" key="2">
    <source>
        <dbReference type="ARBA" id="ARBA00004950"/>
    </source>
</evidence>
<organism evidence="14 15">
    <name type="scientific">Qingrenia yutianensis</name>
    <dbReference type="NCBI Taxonomy" id="2763676"/>
    <lineage>
        <taxon>Bacteria</taxon>
        <taxon>Bacillati</taxon>
        <taxon>Bacillota</taxon>
        <taxon>Clostridia</taxon>
        <taxon>Eubacteriales</taxon>
        <taxon>Oscillospiraceae</taxon>
        <taxon>Qingrenia</taxon>
    </lineage>
</organism>
<keyword evidence="7" id="KW-0662">Pyridine nucleotide biosynthesis</keyword>
<gene>
    <name evidence="14" type="ORF">H8706_03370</name>
</gene>
<evidence type="ECO:0000256" key="3">
    <source>
        <dbReference type="ARBA" id="ARBA00008562"/>
    </source>
</evidence>
<feature type="domain" description="FAD-dependent oxidoreductase 2 FAD-binding" evidence="12">
    <location>
        <begin position="33"/>
        <end position="397"/>
    </location>
</feature>
<dbReference type="InterPro" id="IPR005288">
    <property type="entry name" value="NadB"/>
</dbReference>
<dbReference type="PRINTS" id="PR00368">
    <property type="entry name" value="FADPNR"/>
</dbReference>
<keyword evidence="8" id="KW-0274">FAD</keyword>
<dbReference type="Gene3D" id="3.50.50.60">
    <property type="entry name" value="FAD/NAD(P)-binding domain"/>
    <property type="match status" value="1"/>
</dbReference>
<dbReference type="Gene3D" id="1.20.58.100">
    <property type="entry name" value="Fumarate reductase/succinate dehydrogenase flavoprotein-like, C-terminal domain"/>
    <property type="match status" value="1"/>
</dbReference>
<evidence type="ECO:0000259" key="12">
    <source>
        <dbReference type="Pfam" id="PF00890"/>
    </source>
</evidence>
<dbReference type="Proteomes" id="UP000647416">
    <property type="component" value="Unassembled WGS sequence"/>
</dbReference>
<dbReference type="InterPro" id="IPR027477">
    <property type="entry name" value="Succ_DH/fumarate_Rdtase_cat_sf"/>
</dbReference>
<evidence type="ECO:0000256" key="5">
    <source>
        <dbReference type="ARBA" id="ARBA00021901"/>
    </source>
</evidence>
<evidence type="ECO:0000256" key="6">
    <source>
        <dbReference type="ARBA" id="ARBA00022630"/>
    </source>
</evidence>
<dbReference type="AlphaFoldDB" id="A0A926F544"/>
<dbReference type="SUPFAM" id="SSF46977">
    <property type="entry name" value="Succinate dehydrogenase/fumarate reductase flavoprotein C-terminal domain"/>
    <property type="match status" value="1"/>
</dbReference>
<dbReference type="PANTHER" id="PTHR42716">
    <property type="entry name" value="L-ASPARTATE OXIDASE"/>
    <property type="match status" value="1"/>
</dbReference>
<protein>
    <recommendedName>
        <fullName evidence="5">L-aspartate oxidase</fullName>
        <ecNumber evidence="4">1.4.3.16</ecNumber>
    </recommendedName>
    <alternativeName>
        <fullName evidence="10">Quinolinate synthase B</fullName>
    </alternativeName>
</protein>
<evidence type="ECO:0000256" key="7">
    <source>
        <dbReference type="ARBA" id="ARBA00022642"/>
    </source>
</evidence>
<dbReference type="InterPro" id="IPR003953">
    <property type="entry name" value="FAD-dep_OxRdtase_2_FAD-bd"/>
</dbReference>
<comment type="caution">
    <text evidence="14">The sequence shown here is derived from an EMBL/GenBank/DDBJ whole genome shotgun (WGS) entry which is preliminary data.</text>
</comment>
<dbReference type="EMBL" id="JACRTE010000003">
    <property type="protein sequence ID" value="MBC8595908.1"/>
    <property type="molecule type" value="Genomic_DNA"/>
</dbReference>
<dbReference type="PANTHER" id="PTHR42716:SF2">
    <property type="entry name" value="L-ASPARTATE OXIDASE, CHLOROPLASTIC"/>
    <property type="match status" value="1"/>
</dbReference>
<comment type="pathway">
    <text evidence="2">Cofactor biosynthesis; NAD(+) biosynthesis; iminoaspartate from L-aspartate (oxidase route): step 1/1.</text>
</comment>
<dbReference type="InterPro" id="IPR015939">
    <property type="entry name" value="Fum_Rdtase/Succ_DH_flav-like_C"/>
</dbReference>
<evidence type="ECO:0000256" key="1">
    <source>
        <dbReference type="ARBA" id="ARBA00001974"/>
    </source>
</evidence>
<dbReference type="Pfam" id="PF00890">
    <property type="entry name" value="FAD_binding_2"/>
    <property type="match status" value="1"/>
</dbReference>
<keyword evidence="6" id="KW-0285">Flavoprotein</keyword>
<dbReference type="EC" id="1.4.3.16" evidence="4"/>
<dbReference type="Pfam" id="PF02910">
    <property type="entry name" value="Succ_DH_flav_C"/>
    <property type="match status" value="1"/>
</dbReference>
<comment type="catalytic activity">
    <reaction evidence="11">
        <text>L-aspartate + O2 = iminosuccinate + H2O2</text>
        <dbReference type="Rhea" id="RHEA:25876"/>
        <dbReference type="ChEBI" id="CHEBI:15379"/>
        <dbReference type="ChEBI" id="CHEBI:16240"/>
        <dbReference type="ChEBI" id="CHEBI:29991"/>
        <dbReference type="ChEBI" id="CHEBI:77875"/>
        <dbReference type="EC" id="1.4.3.16"/>
    </reaction>
    <physiologicalReaction direction="left-to-right" evidence="11">
        <dbReference type="Rhea" id="RHEA:25877"/>
    </physiologicalReaction>
</comment>